<dbReference type="PROSITE" id="PS51257">
    <property type="entry name" value="PROKAR_LIPOPROTEIN"/>
    <property type="match status" value="1"/>
</dbReference>
<evidence type="ECO:0000256" key="3">
    <source>
        <dbReference type="SAM" id="Phobius"/>
    </source>
</evidence>
<keyword evidence="5" id="KW-1185">Reference proteome</keyword>
<reference evidence="5" key="2">
    <citation type="submission" date="2023-07" db="EMBL/GenBank/DDBJ databases">
        <authorList>
            <person name="Jung D.-H."/>
        </authorList>
    </citation>
    <scope>NUCLEOTIDE SEQUENCE [LARGE SCALE GENOMIC DNA]</scope>
    <source>
        <strain evidence="5">JA-25</strain>
    </source>
</reference>
<protein>
    <recommendedName>
        <fullName evidence="6">Leucine-rich repeat domain-containing protein</fullName>
    </recommendedName>
</protein>
<name>A0ABX0QC98_9BACT</name>
<keyword evidence="3" id="KW-1133">Transmembrane helix</keyword>
<gene>
    <name evidence="4" type="ORF">F7231_07405</name>
</gene>
<organism evidence="4 5">
    <name type="scientific">Fibrivirga algicola</name>
    <dbReference type="NCBI Taxonomy" id="2950420"/>
    <lineage>
        <taxon>Bacteria</taxon>
        <taxon>Pseudomonadati</taxon>
        <taxon>Bacteroidota</taxon>
        <taxon>Cytophagia</taxon>
        <taxon>Cytophagales</taxon>
        <taxon>Spirosomataceae</taxon>
        <taxon>Fibrivirga</taxon>
    </lineage>
</organism>
<dbReference type="InterPro" id="IPR032675">
    <property type="entry name" value="LRR_dom_sf"/>
</dbReference>
<keyword evidence="3" id="KW-0472">Membrane</keyword>
<dbReference type="RefSeq" id="WP_166691434.1">
    <property type="nucleotide sequence ID" value="NZ_WAEL01000002.1"/>
</dbReference>
<evidence type="ECO:0000256" key="1">
    <source>
        <dbReference type="ARBA" id="ARBA00022614"/>
    </source>
</evidence>
<dbReference type="InterPro" id="IPR052574">
    <property type="entry name" value="CDIRP"/>
</dbReference>
<dbReference type="Gene3D" id="3.80.10.10">
    <property type="entry name" value="Ribonuclease Inhibitor"/>
    <property type="match status" value="1"/>
</dbReference>
<reference evidence="5" key="1">
    <citation type="submission" date="2019-09" db="EMBL/GenBank/DDBJ databases">
        <authorList>
            <person name="Jung D.-H."/>
        </authorList>
    </citation>
    <scope>NUCLEOTIDE SEQUENCE [LARGE SCALE GENOMIC DNA]</scope>
    <source>
        <strain evidence="5">JA-25</strain>
    </source>
</reference>
<feature type="transmembrane region" description="Helical" evidence="3">
    <location>
        <begin position="7"/>
        <end position="25"/>
    </location>
</feature>
<evidence type="ECO:0000256" key="2">
    <source>
        <dbReference type="ARBA" id="ARBA00022737"/>
    </source>
</evidence>
<dbReference type="EMBL" id="WAEL01000002">
    <property type="protein sequence ID" value="NID09995.1"/>
    <property type="molecule type" value="Genomic_DNA"/>
</dbReference>
<dbReference type="Proteomes" id="UP000606008">
    <property type="component" value="Unassembled WGS sequence"/>
</dbReference>
<evidence type="ECO:0000313" key="4">
    <source>
        <dbReference type="EMBL" id="NID09995.1"/>
    </source>
</evidence>
<dbReference type="PANTHER" id="PTHR47566:SF1">
    <property type="entry name" value="PROTEIN NUD1"/>
    <property type="match status" value="1"/>
</dbReference>
<accession>A0ABX0QC98</accession>
<keyword evidence="1" id="KW-0433">Leucine-rich repeat</keyword>
<proteinExistence type="predicted"/>
<keyword evidence="3" id="KW-0812">Transmembrane</keyword>
<dbReference type="SUPFAM" id="SSF52058">
    <property type="entry name" value="L domain-like"/>
    <property type="match status" value="1"/>
</dbReference>
<sequence>MHTNLRFVNLLPSLCLVLITCLMIACDHRDPEPELYTAVPDINFEKELIKLKIDDVQDGRVLTANAAKQTGGLYFYSLGINNLAGIEAFTNLTVLICTGNNKIPSLDLSKNTALTQLDVTRSGISNLNVTANTSLTTLNAGNNDLSEIDLRKNTRLKYVDLHFNKLTALDLSKNTDLVKALIYTNEIGSLDLKMNKVLQYLDLTANKLTSLDVSQNTELTSLSCALNAISKLDLSNNTELRQLRCQYNNLSELNLKKLTKLTEVDCRSKTPISVCVDNLSQVSIYWVPDPMITYVVCP</sequence>
<evidence type="ECO:0000313" key="5">
    <source>
        <dbReference type="Proteomes" id="UP000606008"/>
    </source>
</evidence>
<evidence type="ECO:0008006" key="6">
    <source>
        <dbReference type="Google" id="ProtNLM"/>
    </source>
</evidence>
<comment type="caution">
    <text evidence="4">The sequence shown here is derived from an EMBL/GenBank/DDBJ whole genome shotgun (WGS) entry which is preliminary data.</text>
</comment>
<keyword evidence="2" id="KW-0677">Repeat</keyword>
<dbReference type="PANTHER" id="PTHR47566">
    <property type="match status" value="1"/>
</dbReference>